<evidence type="ECO:0000313" key="2">
    <source>
        <dbReference type="Proteomes" id="UP000192726"/>
    </source>
</evidence>
<dbReference type="AlphaFoldDB" id="A0A1V0TZY2"/>
<dbReference type="EMBL" id="CP020569">
    <property type="protein sequence ID" value="ARF58486.1"/>
    <property type="molecule type" value="Genomic_DNA"/>
</dbReference>
<keyword evidence="2" id="KW-1185">Reference proteome</keyword>
<evidence type="ECO:0008006" key="3">
    <source>
        <dbReference type="Google" id="ProtNLM"/>
    </source>
</evidence>
<dbReference type="Proteomes" id="UP000192726">
    <property type="component" value="Chromosome"/>
</dbReference>
<dbReference type="STRING" id="553510.B1H19_33685"/>
<dbReference type="KEGG" id="sgv:B1H19_33685"/>
<gene>
    <name evidence="1" type="ORF">B1H19_33685</name>
</gene>
<sequence>MAHTFPLTLPASMVAAHRVDLTAKPAEGLRVAVFDVAAAPSGETYVLYGARRYRTSIPSGDDPAERNFTYGIISRYAPDGSPSDTALFAQPHPDGSPSAIPEAGDMTLAILPDGTVALSEKPGSTFLISADLSRVLEAWRLPFGYSAEETASGDPYAASLSVTPSGRLLGVTSEYGLSNWAGARPNIVALSEPGSTLIPGAKATLRAIASLDNRASRQTDADLRPHVRFREAPVGRDNRPSPSLAELVSSSTARPHDYCDCTLGRPAPLGDDLFVVPVFSPIYRSGNRGAPFTFALLDDHGRMTGRLEGLDPYKDSPYTGFCFSVVADPHRKRAFHLNRYGLYAWSADGRLRAVMSTQDKALKALTHFALMACTPAGELLLVHRKQNLLLRVPVPEDLCELPSAVEAALRTYGTQRTALKKRFAPVGWHWVEESARIHRF</sequence>
<organism evidence="1 2">
    <name type="scientific">Streptomyces gilvosporeus</name>
    <dbReference type="NCBI Taxonomy" id="553510"/>
    <lineage>
        <taxon>Bacteria</taxon>
        <taxon>Bacillati</taxon>
        <taxon>Actinomycetota</taxon>
        <taxon>Actinomycetes</taxon>
        <taxon>Kitasatosporales</taxon>
        <taxon>Streptomycetaceae</taxon>
        <taxon>Streptomyces</taxon>
    </lineage>
</organism>
<name>A0A1V0TZY2_9ACTN</name>
<protein>
    <recommendedName>
        <fullName evidence="3">Aromatic ring-opening dioxygenase LigA</fullName>
    </recommendedName>
</protein>
<reference evidence="1 2" key="1">
    <citation type="submission" date="2017-04" db="EMBL/GenBank/DDBJ databases">
        <title>Complete Genome Sequence of Streptomyces gilvosporeus F607, a Capable Producer of Natamycin.</title>
        <authorList>
            <person name="Zong G."/>
            <person name="Zhong C."/>
            <person name="Fu J."/>
            <person name="Qin R."/>
            <person name="Cao G."/>
        </authorList>
    </citation>
    <scope>NUCLEOTIDE SEQUENCE [LARGE SCALE GENOMIC DNA]</scope>
    <source>
        <strain evidence="1 2">F607</strain>
    </source>
</reference>
<proteinExistence type="predicted"/>
<dbReference type="OrthoDB" id="3534255at2"/>
<evidence type="ECO:0000313" key="1">
    <source>
        <dbReference type="EMBL" id="ARF58486.1"/>
    </source>
</evidence>
<accession>A0A1V0TZY2</accession>
<dbReference type="RefSeq" id="WP_083108682.1">
    <property type="nucleotide sequence ID" value="NZ_CP020569.1"/>
</dbReference>